<gene>
    <name evidence="9 10" type="primary">LOC108629750</name>
</gene>
<dbReference type="InterPro" id="IPR051409">
    <property type="entry name" value="Atypical_kinase_ADCK"/>
</dbReference>
<dbReference type="SUPFAM" id="SSF56112">
    <property type="entry name" value="Protein kinase-like (PK-like)"/>
    <property type="match status" value="1"/>
</dbReference>
<keyword evidence="8" id="KW-1185">Reference proteome</keyword>
<dbReference type="Pfam" id="PF03109">
    <property type="entry name" value="ABC1"/>
    <property type="match status" value="1"/>
</dbReference>
<keyword evidence="4" id="KW-0547">Nucleotide-binding</keyword>
<keyword evidence="9 10" id="KW-0418">Kinase</keyword>
<feature type="compositionally biased region" description="Basic and acidic residues" evidence="6">
    <location>
        <begin position="190"/>
        <end position="203"/>
    </location>
</feature>
<dbReference type="AlphaFoldDB" id="A0AAJ7NC52"/>
<evidence type="ECO:0000256" key="6">
    <source>
        <dbReference type="SAM" id="MobiDB-lite"/>
    </source>
</evidence>
<feature type="domain" description="ABC1 atypical kinase-like" evidence="7">
    <location>
        <begin position="341"/>
        <end position="580"/>
    </location>
</feature>
<name>A0AAJ7NC52_9HYME</name>
<evidence type="ECO:0000256" key="2">
    <source>
        <dbReference type="ARBA" id="ARBA00009670"/>
    </source>
</evidence>
<dbReference type="InterPro" id="IPR034646">
    <property type="entry name" value="ADCK3_dom"/>
</dbReference>
<dbReference type="GeneID" id="108629750"/>
<evidence type="ECO:0000313" key="10">
    <source>
        <dbReference type="RefSeq" id="XP_017888080.1"/>
    </source>
</evidence>
<protein>
    <submittedName>
        <fullName evidence="9 10">Atypical kinase COQ8B, mitochondrial isoform X1</fullName>
    </submittedName>
</protein>
<dbReference type="GO" id="GO:0006744">
    <property type="term" value="P:ubiquinone biosynthetic process"/>
    <property type="evidence" value="ECO:0007669"/>
    <property type="project" value="TreeGrafter"/>
</dbReference>
<evidence type="ECO:0000256" key="1">
    <source>
        <dbReference type="ARBA" id="ARBA00004749"/>
    </source>
</evidence>
<keyword evidence="5" id="KW-0067">ATP-binding</keyword>
<comment type="similarity">
    <text evidence="2">Belongs to the protein kinase superfamily. ADCK protein kinase family.</text>
</comment>
<evidence type="ECO:0000256" key="4">
    <source>
        <dbReference type="ARBA" id="ARBA00022741"/>
    </source>
</evidence>
<dbReference type="Proteomes" id="UP000694925">
    <property type="component" value="Unplaced"/>
</dbReference>
<dbReference type="RefSeq" id="XP_017888080.1">
    <property type="nucleotide sequence ID" value="XM_018032591.2"/>
</dbReference>
<keyword evidence="3" id="KW-0808">Transferase</keyword>
<dbReference type="InterPro" id="IPR011009">
    <property type="entry name" value="Kinase-like_dom_sf"/>
</dbReference>
<dbReference type="InterPro" id="IPR004147">
    <property type="entry name" value="ABC1_dom"/>
</dbReference>
<evidence type="ECO:0000313" key="8">
    <source>
        <dbReference type="Proteomes" id="UP000694925"/>
    </source>
</evidence>
<dbReference type="RefSeq" id="XP_017888079.1">
    <property type="nucleotide sequence ID" value="XM_018032590.2"/>
</dbReference>
<comment type="pathway">
    <text evidence="1">Cofactor biosynthesis; ubiquinone biosynthesis.</text>
</comment>
<dbReference type="CDD" id="cd13970">
    <property type="entry name" value="ABC1_ADCK3"/>
    <property type="match status" value="1"/>
</dbReference>
<evidence type="ECO:0000256" key="3">
    <source>
        <dbReference type="ARBA" id="ARBA00022679"/>
    </source>
</evidence>
<feature type="region of interest" description="Disordered" evidence="6">
    <location>
        <begin position="190"/>
        <end position="248"/>
    </location>
</feature>
<dbReference type="CTD" id="32239"/>
<dbReference type="PANTHER" id="PTHR43851:SF3">
    <property type="entry name" value="COENZYME Q8"/>
    <property type="match status" value="1"/>
</dbReference>
<dbReference type="GO" id="GO:0005524">
    <property type="term" value="F:ATP binding"/>
    <property type="evidence" value="ECO:0007669"/>
    <property type="project" value="UniProtKB-KW"/>
</dbReference>
<evidence type="ECO:0000256" key="5">
    <source>
        <dbReference type="ARBA" id="ARBA00022840"/>
    </source>
</evidence>
<organism evidence="8 9">
    <name type="scientific">Ceratina calcarata</name>
    <dbReference type="NCBI Taxonomy" id="156304"/>
    <lineage>
        <taxon>Eukaryota</taxon>
        <taxon>Metazoa</taxon>
        <taxon>Ecdysozoa</taxon>
        <taxon>Arthropoda</taxon>
        <taxon>Hexapoda</taxon>
        <taxon>Insecta</taxon>
        <taxon>Pterygota</taxon>
        <taxon>Neoptera</taxon>
        <taxon>Endopterygota</taxon>
        <taxon>Hymenoptera</taxon>
        <taxon>Apocrita</taxon>
        <taxon>Aculeata</taxon>
        <taxon>Apoidea</taxon>
        <taxon>Anthophila</taxon>
        <taxon>Apidae</taxon>
        <taxon>Ceratina</taxon>
        <taxon>Zadontomerus</taxon>
    </lineage>
</organism>
<accession>A0AAJ7NC52</accession>
<sequence>MSQHRISDVIGILRGAKTVADALIKHQEETIKHAVQTSSLKTNVEKCATDCFKTLSNVKPSKVPVQVAKELREVAERINVVEKGIIEFAKLRTAEITGMPLDLSEPVKTGKTKLHVYNPAKDPKEVVVEMDVTSGKPNLDIKEKQEKPLKKYTTVKEKIETISLDNEIPKIELSEREKEILRRLELEHEKTMKSQRVKEHVPKPDSGTMAHKVTEDAKVISNSSSPQVKPKPSARPKQTLAPNAKAQKVPATRLERMVSFGTLGIGLGVGTVAEYTRRTLGLKKQSLGDTFDSLFLTKANAERIVSTLCKVRGAALKIGQILSIQDETIISPELQRIFERVRQSADFMPKWQVEKVLANELGHDWRNKLATFEERPFAAASIGQVHHGTLLNGQDVAIKIQYPGVALGIQSDVENLVGVMKVWNIFPKGMFIDNLVDVAKRELAWEVDYVREAECTRKYKQFMEPYTDYYVPAVIDDLSTSQIFTTEMIEGIPVDKCTDMDLETREHICKLIMSLCLKELFVFRYMQTDPNWSNFFYNTNTKQLVLLDFGACREYDKQFMDKYIEVIYAASEGDRNKILDLSREMGFLTGYESKIMEEAHVDAVMVLGQVFDKNHKYYDFGGQDVTRRIQTLVPTILDHRLCPPPEEIYSLHRKLSGVFLLCAKLQVKINCRDMFREVYTNYKFG</sequence>
<dbReference type="GO" id="GO:0016301">
    <property type="term" value="F:kinase activity"/>
    <property type="evidence" value="ECO:0007669"/>
    <property type="project" value="UniProtKB-KW"/>
</dbReference>
<proteinExistence type="inferred from homology"/>
<dbReference type="KEGG" id="ccal:108629750"/>
<evidence type="ECO:0000259" key="7">
    <source>
        <dbReference type="Pfam" id="PF03109"/>
    </source>
</evidence>
<reference evidence="9 10" key="1">
    <citation type="submission" date="2025-04" db="UniProtKB">
        <authorList>
            <consortium name="RefSeq"/>
        </authorList>
    </citation>
    <scope>IDENTIFICATION</scope>
    <source>
        <tissue evidence="9 10">Whole body</tissue>
    </source>
</reference>
<evidence type="ECO:0000313" key="9">
    <source>
        <dbReference type="RefSeq" id="XP_017888079.1"/>
    </source>
</evidence>
<dbReference type="PANTHER" id="PTHR43851">
    <property type="match status" value="1"/>
</dbReference>